<dbReference type="NCBIfam" id="NF047641">
    <property type="entry name" value="FFLEE_fam"/>
    <property type="match status" value="1"/>
</dbReference>
<name>A0ABW8UCE8_9GAMM</name>
<evidence type="ECO:0000313" key="3">
    <source>
        <dbReference type="Proteomes" id="UP001624684"/>
    </source>
</evidence>
<evidence type="ECO:0000313" key="2">
    <source>
        <dbReference type="EMBL" id="MFL1732756.1"/>
    </source>
</evidence>
<accession>A0ABW8UCE8</accession>
<dbReference type="Pfam" id="PF26621">
    <property type="entry name" value="DUF8198"/>
    <property type="match status" value="1"/>
</dbReference>
<dbReference type="InterPro" id="IPR058063">
    <property type="entry name" value="FFLEE_fam"/>
</dbReference>
<feature type="domain" description="DUF8198" evidence="1">
    <location>
        <begin position="18"/>
        <end position="236"/>
    </location>
</feature>
<organism evidence="2 3">
    <name type="scientific">Moraxella oculi</name>
    <dbReference type="NCBI Taxonomy" id="2940516"/>
    <lineage>
        <taxon>Bacteria</taxon>
        <taxon>Pseudomonadati</taxon>
        <taxon>Pseudomonadota</taxon>
        <taxon>Gammaproteobacteria</taxon>
        <taxon>Moraxellales</taxon>
        <taxon>Moraxellaceae</taxon>
        <taxon>Moraxella</taxon>
    </lineage>
</organism>
<comment type="caution">
    <text evidence="2">The sequence shown here is derived from an EMBL/GenBank/DDBJ whole genome shotgun (WGS) entry which is preliminary data.</text>
</comment>
<keyword evidence="3" id="KW-1185">Reference proteome</keyword>
<protein>
    <submittedName>
        <fullName evidence="2">FFLEELY motif protein</fullName>
    </submittedName>
</protein>
<sequence>MSHVEELVKTLTAYQALPHHADQQLQAIFLAVQRWQKQRIHQSNHALFANPNTAAFAHYLIDRIYGSQDFDTLVDQLLTAGNNALIGSGRLEKLIPKKTLATGILGIKSAILAVALDLQVAQFIRQTPLCHQQYQASGISDEMMVFAYHSLDSQSLRTNQIKDIQAVCMASYAQFDSLLLYQAFSLAKSAAYRHGYQPLYDFIHDGLFAIKSIKNIDDFIVPFTKNELATIERIHRHGRIYDE</sequence>
<dbReference type="RefSeq" id="WP_407069299.1">
    <property type="nucleotide sequence ID" value="NZ_JBJJXE010000011.1"/>
</dbReference>
<reference evidence="2 3" key="1">
    <citation type="submission" date="2024-11" db="EMBL/GenBank/DDBJ databases">
        <title>First Report of Moraxella oculi in Brazil in an Infectious Bovine Keratoconjunctivitis Outbreak.</title>
        <authorList>
            <person name="Carvalho C.V."/>
            <person name="Domingues R."/>
            <person name="Coutinho C."/>
            <person name="Honorio N.T.B.S."/>
            <person name="Faza D.R.L.R."/>
            <person name="Carvalho W.A."/>
            <person name="Machado A.B.F."/>
            <person name="Martins M.F."/>
            <person name="Gaspar E.B."/>
        </authorList>
    </citation>
    <scope>NUCLEOTIDE SEQUENCE [LARGE SCALE GENOMIC DNA]</scope>
    <source>
        <strain evidence="2 3">2117LE</strain>
    </source>
</reference>
<dbReference type="EMBL" id="JBJJXE010000011">
    <property type="protein sequence ID" value="MFL1732756.1"/>
    <property type="molecule type" value="Genomic_DNA"/>
</dbReference>
<gene>
    <name evidence="2" type="ORF">ACJHVH_07080</name>
</gene>
<evidence type="ECO:0000259" key="1">
    <source>
        <dbReference type="Pfam" id="PF26621"/>
    </source>
</evidence>
<dbReference type="Proteomes" id="UP001624684">
    <property type="component" value="Unassembled WGS sequence"/>
</dbReference>
<dbReference type="InterPro" id="IPR058511">
    <property type="entry name" value="DUF8198"/>
</dbReference>
<proteinExistence type="predicted"/>